<dbReference type="EMBL" id="JAHRHJ020000010">
    <property type="protein sequence ID" value="KAH9299850.1"/>
    <property type="molecule type" value="Genomic_DNA"/>
</dbReference>
<dbReference type="InterPro" id="IPR036322">
    <property type="entry name" value="WD40_repeat_dom_sf"/>
</dbReference>
<sequence>VVGSLIGHSGSVECVGFSPSLTWVATGGMDGNLMVWELQSFSLRCTCQHEACVIRFLWSSSSQHIITGCLDGNVRLWDSRSGVCEKIFRGHTDSIRDMAITADKQFIVTGADDNTAK</sequence>
<dbReference type="PANTHER" id="PTHR19857:SF8">
    <property type="entry name" value="ANGIO-ASSOCIATED MIGRATORY CELL PROTEIN"/>
    <property type="match status" value="1"/>
</dbReference>
<reference evidence="4 5" key="1">
    <citation type="journal article" date="2021" name="Nat. Plants">
        <title>The Taxus genome provides insights into paclitaxel biosynthesis.</title>
        <authorList>
            <person name="Xiong X."/>
            <person name="Gou J."/>
            <person name="Liao Q."/>
            <person name="Li Y."/>
            <person name="Zhou Q."/>
            <person name="Bi G."/>
            <person name="Li C."/>
            <person name="Du R."/>
            <person name="Wang X."/>
            <person name="Sun T."/>
            <person name="Guo L."/>
            <person name="Liang H."/>
            <person name="Lu P."/>
            <person name="Wu Y."/>
            <person name="Zhang Z."/>
            <person name="Ro D.K."/>
            <person name="Shang Y."/>
            <person name="Huang S."/>
            <person name="Yan J."/>
        </authorList>
    </citation>
    <scope>NUCLEOTIDE SEQUENCE [LARGE SCALE GENOMIC DNA]</scope>
    <source>
        <strain evidence="4">Ta-2019</strain>
    </source>
</reference>
<dbReference type="SUPFAM" id="SSF50978">
    <property type="entry name" value="WD40 repeat-like"/>
    <property type="match status" value="1"/>
</dbReference>
<proteinExistence type="predicted"/>
<evidence type="ECO:0000256" key="3">
    <source>
        <dbReference type="PROSITE-ProRule" id="PRU00221"/>
    </source>
</evidence>
<keyword evidence="2" id="KW-0677">Repeat</keyword>
<dbReference type="InterPro" id="IPR019775">
    <property type="entry name" value="WD40_repeat_CS"/>
</dbReference>
<protein>
    <recommendedName>
        <fullName evidence="6">Transducin family protein</fullName>
    </recommendedName>
</protein>
<dbReference type="InterPro" id="IPR051179">
    <property type="entry name" value="WD_repeat_multifunction"/>
</dbReference>
<feature type="non-terminal residue" evidence="4">
    <location>
        <position position="117"/>
    </location>
</feature>
<name>A0AA38CGI3_TAXCH</name>
<evidence type="ECO:0000313" key="4">
    <source>
        <dbReference type="EMBL" id="KAH9299850.1"/>
    </source>
</evidence>
<organism evidence="4 5">
    <name type="scientific">Taxus chinensis</name>
    <name type="common">Chinese yew</name>
    <name type="synonym">Taxus wallichiana var. chinensis</name>
    <dbReference type="NCBI Taxonomy" id="29808"/>
    <lineage>
        <taxon>Eukaryota</taxon>
        <taxon>Viridiplantae</taxon>
        <taxon>Streptophyta</taxon>
        <taxon>Embryophyta</taxon>
        <taxon>Tracheophyta</taxon>
        <taxon>Spermatophyta</taxon>
        <taxon>Pinopsida</taxon>
        <taxon>Pinidae</taxon>
        <taxon>Conifers II</taxon>
        <taxon>Cupressales</taxon>
        <taxon>Taxaceae</taxon>
        <taxon>Taxus</taxon>
    </lineage>
</organism>
<evidence type="ECO:0000256" key="1">
    <source>
        <dbReference type="ARBA" id="ARBA00022574"/>
    </source>
</evidence>
<dbReference type="InterPro" id="IPR015943">
    <property type="entry name" value="WD40/YVTN_repeat-like_dom_sf"/>
</dbReference>
<dbReference type="AlphaFoldDB" id="A0AA38CGI3"/>
<accession>A0AA38CGI3</accession>
<dbReference type="PROSITE" id="PS00678">
    <property type="entry name" value="WD_REPEATS_1"/>
    <property type="match status" value="2"/>
</dbReference>
<feature type="non-terminal residue" evidence="4">
    <location>
        <position position="1"/>
    </location>
</feature>
<dbReference type="PANTHER" id="PTHR19857">
    <property type="entry name" value="MITOCHONDRIAL DIVISION PROTEIN 1-RELATED"/>
    <property type="match status" value="1"/>
</dbReference>
<keyword evidence="5" id="KW-1185">Reference proteome</keyword>
<dbReference type="InterPro" id="IPR001680">
    <property type="entry name" value="WD40_rpt"/>
</dbReference>
<evidence type="ECO:0008006" key="6">
    <source>
        <dbReference type="Google" id="ProtNLM"/>
    </source>
</evidence>
<feature type="repeat" description="WD" evidence="3">
    <location>
        <begin position="46"/>
        <end position="87"/>
    </location>
</feature>
<evidence type="ECO:0000313" key="5">
    <source>
        <dbReference type="Proteomes" id="UP000824469"/>
    </source>
</evidence>
<evidence type="ECO:0000256" key="2">
    <source>
        <dbReference type="ARBA" id="ARBA00022737"/>
    </source>
</evidence>
<gene>
    <name evidence="4" type="ORF">KI387_031532</name>
</gene>
<feature type="repeat" description="WD" evidence="3">
    <location>
        <begin position="5"/>
        <end position="40"/>
    </location>
</feature>
<keyword evidence="1 3" id="KW-0853">WD repeat</keyword>
<dbReference type="PROSITE" id="PS50294">
    <property type="entry name" value="WD_REPEATS_REGION"/>
    <property type="match status" value="3"/>
</dbReference>
<feature type="repeat" description="WD" evidence="3">
    <location>
        <begin position="88"/>
        <end position="117"/>
    </location>
</feature>
<dbReference type="Gene3D" id="2.130.10.10">
    <property type="entry name" value="YVTN repeat-like/Quinoprotein amine dehydrogenase"/>
    <property type="match status" value="1"/>
</dbReference>
<dbReference type="OMA" id="CTHEYGA"/>
<dbReference type="Proteomes" id="UP000824469">
    <property type="component" value="Unassembled WGS sequence"/>
</dbReference>
<dbReference type="Pfam" id="PF00400">
    <property type="entry name" value="WD40"/>
    <property type="match status" value="3"/>
</dbReference>
<dbReference type="SMART" id="SM00320">
    <property type="entry name" value="WD40"/>
    <property type="match status" value="3"/>
</dbReference>
<comment type="caution">
    <text evidence="4">The sequence shown here is derived from an EMBL/GenBank/DDBJ whole genome shotgun (WGS) entry which is preliminary data.</text>
</comment>
<dbReference type="PROSITE" id="PS50082">
    <property type="entry name" value="WD_REPEATS_2"/>
    <property type="match status" value="3"/>
</dbReference>